<dbReference type="EMBL" id="FWXO01000001">
    <property type="protein sequence ID" value="SMC38200.1"/>
    <property type="molecule type" value="Genomic_DNA"/>
</dbReference>
<dbReference type="RefSeq" id="WP_084060014.1">
    <property type="nucleotide sequence ID" value="NZ_FWXO01000001.1"/>
</dbReference>
<accession>A0A1W1YPR0</accession>
<evidence type="ECO:0000313" key="1">
    <source>
        <dbReference type="EMBL" id="SMC38200.1"/>
    </source>
</evidence>
<dbReference type="Proteomes" id="UP000192360">
    <property type="component" value="Unassembled WGS sequence"/>
</dbReference>
<evidence type="ECO:0008006" key="3">
    <source>
        <dbReference type="Google" id="ProtNLM"/>
    </source>
</evidence>
<dbReference type="AlphaFoldDB" id="A0A1W1YPR0"/>
<dbReference type="STRING" id="504486.SAMN05660703_0732"/>
<keyword evidence="2" id="KW-1185">Reference proteome</keyword>
<evidence type="ECO:0000313" key="2">
    <source>
        <dbReference type="Proteomes" id="UP000192360"/>
    </source>
</evidence>
<sequence length="336" mass="38845">MKFLNKIEKVNKYILNRYVGYLSNGFFYLNEDKYVYPSSNIYSISSNVFSSKDFYLNKNKKLEYLNKMKGKYFSGIHYNNILLYTDSDNFYLFDYKTNNTLFSSFFYEDRSIHLILKNIYLCYGDNFISGHNLNTGEELWNTDWKVIINDTTAYLLTNKLLVVNTLLFLSFANKDQNPIGSIVINTITGELVQKLPLLKGFLYNNNDTSIVATSGIFNNTQTLSIYNINANTGKQIVLNTIFHKPNWSIKHESSVIHNNKLYLAIQQGATFIASVLAILDLETYQILDTHEFLKDDNKESNPDNWLHIEKIKVNDFMIAVLTAGGTLHVFEKEESI</sequence>
<dbReference type="OrthoDB" id="1147831at2"/>
<reference evidence="1 2" key="1">
    <citation type="submission" date="2017-04" db="EMBL/GenBank/DDBJ databases">
        <authorList>
            <person name="Afonso C.L."/>
            <person name="Miller P.J."/>
            <person name="Scott M.A."/>
            <person name="Spackman E."/>
            <person name="Goraichik I."/>
            <person name="Dimitrov K.M."/>
            <person name="Suarez D.L."/>
            <person name="Swayne D.E."/>
        </authorList>
    </citation>
    <scope>NUCLEOTIDE SEQUENCE [LARGE SCALE GENOMIC DNA]</scope>
    <source>
        <strain evidence="1 2">DSM 21164</strain>
    </source>
</reference>
<dbReference type="SUPFAM" id="SSF50998">
    <property type="entry name" value="Quinoprotein alcohol dehydrogenase-like"/>
    <property type="match status" value="1"/>
</dbReference>
<dbReference type="InterPro" id="IPR011047">
    <property type="entry name" value="Quinoprotein_ADH-like_sf"/>
</dbReference>
<dbReference type="Gene3D" id="2.130.10.10">
    <property type="entry name" value="YVTN repeat-like/Quinoprotein amine dehydrogenase"/>
    <property type="match status" value="1"/>
</dbReference>
<organism evidence="1 2">
    <name type="scientific">Cellulophaga tyrosinoxydans</name>
    <dbReference type="NCBI Taxonomy" id="504486"/>
    <lineage>
        <taxon>Bacteria</taxon>
        <taxon>Pseudomonadati</taxon>
        <taxon>Bacteroidota</taxon>
        <taxon>Flavobacteriia</taxon>
        <taxon>Flavobacteriales</taxon>
        <taxon>Flavobacteriaceae</taxon>
        <taxon>Cellulophaga</taxon>
    </lineage>
</organism>
<protein>
    <recommendedName>
        <fullName evidence="3">PQQ-like domain-containing protein</fullName>
    </recommendedName>
</protein>
<dbReference type="InterPro" id="IPR015943">
    <property type="entry name" value="WD40/YVTN_repeat-like_dom_sf"/>
</dbReference>
<gene>
    <name evidence="1" type="ORF">SAMN05660703_0732</name>
</gene>
<name>A0A1W1YPR0_9FLAO</name>
<proteinExistence type="predicted"/>